<dbReference type="HOGENOM" id="CLU_006645_0_0_1"/>
<dbReference type="GO" id="GO:0006325">
    <property type="term" value="P:chromatin organization"/>
    <property type="evidence" value="ECO:0007669"/>
    <property type="project" value="UniProtKB-KW"/>
</dbReference>
<feature type="compositionally biased region" description="Basic and acidic residues" evidence="6">
    <location>
        <begin position="912"/>
        <end position="923"/>
    </location>
</feature>
<name>K5UQU7_PHACS</name>
<evidence type="ECO:0000256" key="2">
    <source>
        <dbReference type="ARBA" id="ARBA00022771"/>
    </source>
</evidence>
<protein>
    <recommendedName>
        <fullName evidence="7">PHD-type domain-containing protein</fullName>
    </recommendedName>
</protein>
<dbReference type="PROSITE" id="PS50016">
    <property type="entry name" value="ZF_PHD_2"/>
    <property type="match status" value="1"/>
</dbReference>
<evidence type="ECO:0000313" key="9">
    <source>
        <dbReference type="Proteomes" id="UP000008370"/>
    </source>
</evidence>
<evidence type="ECO:0000256" key="3">
    <source>
        <dbReference type="ARBA" id="ARBA00022833"/>
    </source>
</evidence>
<dbReference type="SMART" id="SM00317">
    <property type="entry name" value="SET"/>
    <property type="match status" value="1"/>
</dbReference>
<feature type="domain" description="PHD-type" evidence="7">
    <location>
        <begin position="55"/>
        <end position="103"/>
    </location>
</feature>
<dbReference type="Pfam" id="PF20826">
    <property type="entry name" value="PHD_5"/>
    <property type="match status" value="1"/>
</dbReference>
<feature type="compositionally biased region" description="Basic and acidic residues" evidence="6">
    <location>
        <begin position="495"/>
        <end position="518"/>
    </location>
</feature>
<feature type="region of interest" description="Disordered" evidence="6">
    <location>
        <begin position="32"/>
        <end position="52"/>
    </location>
</feature>
<dbReference type="PANTHER" id="PTHR46462">
    <property type="entry name" value="UPSET, ISOFORM A"/>
    <property type="match status" value="1"/>
</dbReference>
<feature type="compositionally biased region" description="Pro residues" evidence="6">
    <location>
        <begin position="1182"/>
        <end position="1192"/>
    </location>
</feature>
<feature type="compositionally biased region" description="Basic and acidic residues" evidence="6">
    <location>
        <begin position="589"/>
        <end position="615"/>
    </location>
</feature>
<feature type="compositionally biased region" description="Basic and acidic residues" evidence="6">
    <location>
        <begin position="1015"/>
        <end position="1027"/>
    </location>
</feature>
<dbReference type="Proteomes" id="UP000008370">
    <property type="component" value="Unassembled WGS sequence"/>
</dbReference>
<evidence type="ECO:0000256" key="4">
    <source>
        <dbReference type="ARBA" id="ARBA00022853"/>
    </source>
</evidence>
<feature type="compositionally biased region" description="Low complexity" evidence="6">
    <location>
        <begin position="639"/>
        <end position="656"/>
    </location>
</feature>
<feature type="compositionally biased region" description="Basic and acidic residues" evidence="6">
    <location>
        <begin position="943"/>
        <end position="959"/>
    </location>
</feature>
<dbReference type="EMBL" id="JH930475">
    <property type="protein sequence ID" value="EKM52211.1"/>
    <property type="molecule type" value="Genomic_DNA"/>
</dbReference>
<feature type="region of interest" description="Disordered" evidence="6">
    <location>
        <begin position="481"/>
        <end position="526"/>
    </location>
</feature>
<feature type="compositionally biased region" description="Gly residues" evidence="6">
    <location>
        <begin position="1265"/>
        <end position="1276"/>
    </location>
</feature>
<evidence type="ECO:0000256" key="5">
    <source>
        <dbReference type="PROSITE-ProRule" id="PRU00146"/>
    </source>
</evidence>
<dbReference type="GO" id="GO:0034967">
    <property type="term" value="C:Set3 complex"/>
    <property type="evidence" value="ECO:0007669"/>
    <property type="project" value="TreeGrafter"/>
</dbReference>
<feature type="compositionally biased region" description="Basic and acidic residues" evidence="6">
    <location>
        <begin position="120"/>
        <end position="129"/>
    </location>
</feature>
<evidence type="ECO:0000256" key="6">
    <source>
        <dbReference type="SAM" id="MobiDB-lite"/>
    </source>
</evidence>
<keyword evidence="4" id="KW-0156">Chromatin regulator</keyword>
<dbReference type="Gene3D" id="2.170.270.10">
    <property type="entry name" value="SET domain"/>
    <property type="match status" value="1"/>
</dbReference>
<dbReference type="InterPro" id="IPR019786">
    <property type="entry name" value="Zinc_finger_PHD-type_CS"/>
</dbReference>
<reference evidence="8 9" key="1">
    <citation type="journal article" date="2012" name="BMC Genomics">
        <title>Comparative genomics of the white-rot fungi, Phanerochaete carnosa and P. chrysosporium, to elucidate the genetic basis of the distinct wood types they colonize.</title>
        <authorList>
            <person name="Suzuki H."/>
            <person name="MacDonald J."/>
            <person name="Syed K."/>
            <person name="Salamov A."/>
            <person name="Hori C."/>
            <person name="Aerts A."/>
            <person name="Henrissat B."/>
            <person name="Wiebenga A."/>
            <person name="vanKuyk P.A."/>
            <person name="Barry K."/>
            <person name="Lindquist E."/>
            <person name="LaButti K."/>
            <person name="Lapidus A."/>
            <person name="Lucas S."/>
            <person name="Coutinho P."/>
            <person name="Gong Y."/>
            <person name="Samejima M."/>
            <person name="Mahadevan R."/>
            <person name="Abou-Zaid M."/>
            <person name="de Vries R.P."/>
            <person name="Igarashi K."/>
            <person name="Yadav J.S."/>
            <person name="Grigoriev I.V."/>
            <person name="Master E.R."/>
        </authorList>
    </citation>
    <scope>NUCLEOTIDE SEQUENCE [LARGE SCALE GENOMIC DNA]</scope>
    <source>
        <strain evidence="8 9">HHB-10118-sp</strain>
    </source>
</reference>
<dbReference type="KEGG" id="pco:PHACADRAFT_260433"/>
<dbReference type="PROSITE" id="PS01359">
    <property type="entry name" value="ZF_PHD_1"/>
    <property type="match status" value="1"/>
</dbReference>
<keyword evidence="1" id="KW-0479">Metal-binding</keyword>
<feature type="region of interest" description="Disordered" evidence="6">
    <location>
        <begin position="899"/>
        <end position="1276"/>
    </location>
</feature>
<evidence type="ECO:0000256" key="1">
    <source>
        <dbReference type="ARBA" id="ARBA00022723"/>
    </source>
</evidence>
<feature type="compositionally biased region" description="Basic and acidic residues" evidence="6">
    <location>
        <begin position="1244"/>
        <end position="1261"/>
    </location>
</feature>
<feature type="compositionally biased region" description="Basic residues" evidence="6">
    <location>
        <begin position="617"/>
        <end position="628"/>
    </location>
</feature>
<accession>K5UQU7</accession>
<dbReference type="PANTHER" id="PTHR46462:SF3">
    <property type="entry name" value="UPSET, ISOFORM A"/>
    <property type="match status" value="1"/>
</dbReference>
<organism evidence="8 9">
    <name type="scientific">Phanerochaete carnosa (strain HHB-10118-sp)</name>
    <name type="common">White-rot fungus</name>
    <name type="synonym">Peniophora carnosa</name>
    <dbReference type="NCBI Taxonomy" id="650164"/>
    <lineage>
        <taxon>Eukaryota</taxon>
        <taxon>Fungi</taxon>
        <taxon>Dikarya</taxon>
        <taxon>Basidiomycota</taxon>
        <taxon>Agaricomycotina</taxon>
        <taxon>Agaricomycetes</taxon>
        <taxon>Polyporales</taxon>
        <taxon>Phanerochaetaceae</taxon>
        <taxon>Phanerochaete</taxon>
    </lineage>
</organism>
<dbReference type="AlphaFoldDB" id="K5UQU7"/>
<feature type="compositionally biased region" description="Basic and acidic residues" evidence="6">
    <location>
        <begin position="692"/>
        <end position="703"/>
    </location>
</feature>
<feature type="region of interest" description="Disordered" evidence="6">
    <location>
        <begin position="557"/>
        <end position="742"/>
    </location>
</feature>
<dbReference type="InterPro" id="IPR013083">
    <property type="entry name" value="Znf_RING/FYVE/PHD"/>
</dbReference>
<feature type="region of interest" description="Disordered" evidence="6">
    <location>
        <begin position="791"/>
        <end position="835"/>
    </location>
</feature>
<dbReference type="InterPro" id="IPR001965">
    <property type="entry name" value="Znf_PHD"/>
</dbReference>
<sequence length="1276" mass="140162">MTMANDATEAALGLLGLTGSIDFRTTPTIPLKRKPSTTFLPPDDDPDSSNNSSDSINCICGYTYDDGFSIACDDCSRWVHAACFDISEGEVPEEWRCWVCEPRKMDRERAARLQRQRQKKMQEEAEGEKHRRRVSSPGVDRKRRASAAAIDGSSTTKRKRRYSVNTTQAIQQQQQQQAERQHSGGHQHQLQHLHQQQHSPVEDEHVEIDEPSTHSYVHIDKDIIPHQYTRDKLKRLAHHWRGVTALDAATIDDPSVPVLLTPDEFPSTPQTSLHPLPKSSYSHPTLSSHTNPSVRPPSYTMRTTQAIPSSALIAPYTSTIIPSTVYLSDPLNSYAHLGMPKPFVHLMGPPLDLALDARLAGNSSRYVRSGCRPNAILRPMLCRRARKNSAEDDTLTFGVFALRDLKAHEEVVLGWEWDDGSVIHHLPALIDSPHIFAPPCFQQFRYQMTSMLHALSSAFTTCACGAKTKDCALNRLAEFVDGQTPPTPSPSPPTHHAEDPLSRPGVRGREEGGHRTRADLGPLIGVERGFRTKERVPMSGGMSGVEMVAPAKEWMNGWNSEQSPEAGPSRLATADVQTPLSPKSMTSKTWDRKGKAKATDDEMDVEEHRHEETTTKRATKSRQKRKNGAVKLTPVSFESSSSSSPQTLPVPQLVPQSEEKLPPKFRKKWIHERADSFSDTSTSPTNMMSSERTNEVQGRRNTADVDELSDDAKVMPPPPLPPATSTSPSIRSHRLPNLSSPIPSHTFDLTSPTTSFANLSLLSPAVNGVPARLQTKSLPLTQVSWTKSEALDEVEMKDEPSALPSALSRRPAVLSPVQAPPQPAVPRPSSPIEDLQRRRAPIIQDAVMPALRQFEDISGRDTACAEDVDEHILATSPASSPAEDISTDVRFMSVVDASKEPLLSTEPPARQLSEEHEVIKAEPPKTPPPPAIEELPPPKVKLSLKDFALRKKKQREETKASSSPSVPTAPLAPEPPSEPARKDKEEASMPLESPRVSDLETDAVVVAISTVEEQNQPRHEEAQDARMEAGMVSVEDPSPKFQDITPEAALGTSPQPVDDSMDTDDVPVSLTAKVELVEARLPSPSPPRIVVDYSPQLPTRRPDPPPSVTSQINQENTESRRVQARSPVPSLSQHTLARTVSREDGEIFSPPPLKPLPLAPRAHSPPTQPRSFHVHSGSTSPVRPPQPPPRRPLQPAAHRSQLQIGGPNSRPLPSGPRALRGLSGNGSHYYPPFSGGGSAPRAPSADRDRDHRMDWDRDGRRGSSWGRGRGGGGWGR</sequence>
<dbReference type="STRING" id="650164.K5UQU7"/>
<feature type="compositionally biased region" description="Pro residues" evidence="6">
    <location>
        <begin position="924"/>
        <end position="939"/>
    </location>
</feature>
<dbReference type="SUPFAM" id="SSF82199">
    <property type="entry name" value="SET domain"/>
    <property type="match status" value="1"/>
</dbReference>
<dbReference type="Gene3D" id="3.30.40.10">
    <property type="entry name" value="Zinc/RING finger domain, C3HC4 (zinc finger)"/>
    <property type="match status" value="1"/>
</dbReference>
<dbReference type="GO" id="GO:0070210">
    <property type="term" value="C:Rpd3L-Expanded complex"/>
    <property type="evidence" value="ECO:0007669"/>
    <property type="project" value="TreeGrafter"/>
</dbReference>
<gene>
    <name evidence="8" type="ORF">PHACADRAFT_260433</name>
</gene>
<keyword evidence="2 5" id="KW-0863">Zinc-finger</keyword>
<feature type="compositionally biased region" description="Pro residues" evidence="6">
    <location>
        <begin position="1149"/>
        <end position="1158"/>
    </location>
</feature>
<dbReference type="OrthoDB" id="79252at2759"/>
<keyword evidence="9" id="KW-1185">Reference proteome</keyword>
<dbReference type="InterPro" id="IPR019787">
    <property type="entry name" value="Znf_PHD-finger"/>
</dbReference>
<proteinExistence type="predicted"/>
<dbReference type="GO" id="GO:0006355">
    <property type="term" value="P:regulation of DNA-templated transcription"/>
    <property type="evidence" value="ECO:0007669"/>
    <property type="project" value="TreeGrafter"/>
</dbReference>
<dbReference type="InParanoid" id="K5UQU7"/>
<dbReference type="SMART" id="SM00249">
    <property type="entry name" value="PHD"/>
    <property type="match status" value="1"/>
</dbReference>
<dbReference type="InterPro" id="IPR001214">
    <property type="entry name" value="SET_dom"/>
</dbReference>
<dbReference type="GeneID" id="18917732"/>
<feature type="region of interest" description="Disordered" evidence="6">
    <location>
        <begin position="263"/>
        <end position="299"/>
    </location>
</feature>
<dbReference type="SUPFAM" id="SSF57903">
    <property type="entry name" value="FYVE/PHD zinc finger"/>
    <property type="match status" value="1"/>
</dbReference>
<feature type="compositionally biased region" description="Polar residues" evidence="6">
    <location>
        <begin position="1129"/>
        <end position="1138"/>
    </location>
</feature>
<keyword evidence="3" id="KW-0862">Zinc</keyword>
<feature type="region of interest" description="Disordered" evidence="6">
    <location>
        <begin position="111"/>
        <end position="206"/>
    </location>
</feature>
<feature type="compositionally biased region" description="Pro residues" evidence="6">
    <location>
        <begin position="818"/>
        <end position="829"/>
    </location>
</feature>
<dbReference type="InterPro" id="IPR046341">
    <property type="entry name" value="SET_dom_sf"/>
</dbReference>
<dbReference type="InterPro" id="IPR011011">
    <property type="entry name" value="Znf_FYVE_PHD"/>
</dbReference>
<feature type="compositionally biased region" description="Polar residues" evidence="6">
    <location>
        <begin position="575"/>
        <end position="588"/>
    </location>
</feature>
<dbReference type="RefSeq" id="XP_007398568.1">
    <property type="nucleotide sequence ID" value="XM_007398506.1"/>
</dbReference>
<feature type="compositionally biased region" description="Polar residues" evidence="6">
    <location>
        <begin position="267"/>
        <end position="293"/>
    </location>
</feature>
<feature type="compositionally biased region" description="Polar residues" evidence="6">
    <location>
        <begin position="677"/>
        <end position="691"/>
    </location>
</feature>
<evidence type="ECO:0000313" key="8">
    <source>
        <dbReference type="EMBL" id="EKM52211.1"/>
    </source>
</evidence>
<evidence type="ECO:0000259" key="7">
    <source>
        <dbReference type="PROSITE" id="PS50016"/>
    </source>
</evidence>
<dbReference type="GO" id="GO:0008270">
    <property type="term" value="F:zinc ion binding"/>
    <property type="evidence" value="ECO:0007669"/>
    <property type="project" value="UniProtKB-KW"/>
</dbReference>